<gene>
    <name evidence="5" type="ORF">MCOM1403_LOCUS9358</name>
</gene>
<keyword evidence="1" id="KW-0853">WD repeat</keyword>
<feature type="region of interest" description="Disordered" evidence="3">
    <location>
        <begin position="786"/>
        <end position="818"/>
    </location>
</feature>
<evidence type="ECO:0000313" key="5">
    <source>
        <dbReference type="EMBL" id="CAD8522042.1"/>
    </source>
</evidence>
<dbReference type="Gene3D" id="2.130.10.10">
    <property type="entry name" value="YVTN repeat-like/Quinoprotein amine dehydrogenase"/>
    <property type="match status" value="1"/>
</dbReference>
<dbReference type="InterPro" id="IPR055442">
    <property type="entry name" value="Beta-prop_EML-like_2nd"/>
</dbReference>
<feature type="compositionally biased region" description="Low complexity" evidence="3">
    <location>
        <begin position="74"/>
        <end position="102"/>
    </location>
</feature>
<dbReference type="EMBL" id="HBEQ01011628">
    <property type="protein sequence ID" value="CAD8522042.1"/>
    <property type="molecule type" value="Transcribed_RNA"/>
</dbReference>
<dbReference type="InterPro" id="IPR036322">
    <property type="entry name" value="WD40_repeat_dom_sf"/>
</dbReference>
<organism evidence="5">
    <name type="scientific">Micromonas pusilla</name>
    <name type="common">Picoplanktonic green alga</name>
    <name type="synonym">Chromulina pusilla</name>
    <dbReference type="NCBI Taxonomy" id="38833"/>
    <lineage>
        <taxon>Eukaryota</taxon>
        <taxon>Viridiplantae</taxon>
        <taxon>Chlorophyta</taxon>
        <taxon>Mamiellophyceae</taxon>
        <taxon>Mamiellales</taxon>
        <taxon>Mamiellaceae</taxon>
        <taxon>Micromonas</taxon>
    </lineage>
</organism>
<sequence>MGLRNDGLRVADCSQRNPGDPNTGEGKISAAAALAAASKTSSRPGSAAGAAGVSSPKPNPALSKSMTPLSKLGPASANSSRPPSRPSSAARRSLAAAAAAAAKPPGVGESGSKGAQVTVGGENIVSAVYVRRDVIVTGFPSGALGVWTVSHRGDDGARCHPVHDAVTRWTVSMAQRIVGAHEPGPRVNLNDGTTTYGGIRAMTMRADGATMLTGGADGWVHTWELADGTIAVVGRPKTDGPGKPPVERRRAVLLRKLGSSGETAGPNSFKISSPYQNEPPPAFRAIDCRPQDSSQRRAREVPYEFVMGTNKCDVWEVEYKRGIDRPPTIGVQVYGHTADLYAVASHPTDPDVFASCAEADRVFLWNANERTLARTAPVGLVGRSICFSATPVPKSQTYFPDWRPVNRKDGTARDAGHHLAVGGKFGKIAILDGVTLQPLVKLKDVGSAVDDLKYCGGPRAMLAAASHDICVDVYDVHRGYTHLSRCRGHMAAVTHLDWSLPVFPHLPAERILQATCAACELLYWEPVSGEQVLENQRDARWESWTCAQGFPVMGIWEDGSDRTDVNAVDRAKSGQATFDEKTKEIVQADERAGGLDRAGYVVTADDFGKVKLFNYPCVFNDAPYREYKGHASHAMCVRFACDDGRVFTAGGRDRAVLQFVTRGVRCDEARPAYAPPPEPKRTWGPIDGGKAYGWIEEKGASGAGLGGERRNRRAPPDAIAGAAAAEEALRLKREAEEAKRLKEEKRLADLALGPKPSNANYGQTSAGATGTVAGLSAGIAERDVADVDKPLTAMAAQQQPKQQPKQQQPKPRYPEQAR</sequence>
<dbReference type="InterPro" id="IPR001680">
    <property type="entry name" value="WD40_rpt"/>
</dbReference>
<dbReference type="InterPro" id="IPR050630">
    <property type="entry name" value="WD_repeat_EMAP"/>
</dbReference>
<accession>A0A7S0IHL0</accession>
<feature type="compositionally biased region" description="Polar residues" evidence="3">
    <location>
        <begin position="757"/>
        <end position="768"/>
    </location>
</feature>
<dbReference type="GO" id="GO:0008017">
    <property type="term" value="F:microtubule binding"/>
    <property type="evidence" value="ECO:0007669"/>
    <property type="project" value="TreeGrafter"/>
</dbReference>
<dbReference type="Pfam" id="PF23414">
    <property type="entry name" value="Beta-prop_EML_2"/>
    <property type="match status" value="1"/>
</dbReference>
<proteinExistence type="predicted"/>
<evidence type="ECO:0000256" key="2">
    <source>
        <dbReference type="ARBA" id="ARBA00022737"/>
    </source>
</evidence>
<feature type="compositionally biased region" description="Low complexity" evidence="3">
    <location>
        <begin position="797"/>
        <end position="810"/>
    </location>
</feature>
<dbReference type="PANTHER" id="PTHR13720:SF33">
    <property type="entry name" value="HELP DOMAIN-CONTAINING PROTEIN"/>
    <property type="match status" value="1"/>
</dbReference>
<evidence type="ECO:0000259" key="4">
    <source>
        <dbReference type="Pfam" id="PF23414"/>
    </source>
</evidence>
<evidence type="ECO:0000256" key="3">
    <source>
        <dbReference type="SAM" id="MobiDB-lite"/>
    </source>
</evidence>
<feature type="domain" description="EML-like second beta-propeller" evidence="4">
    <location>
        <begin position="415"/>
        <end position="659"/>
    </location>
</feature>
<protein>
    <recommendedName>
        <fullName evidence="4">EML-like second beta-propeller domain-containing protein</fullName>
    </recommendedName>
</protein>
<feature type="region of interest" description="Disordered" evidence="3">
    <location>
        <begin position="1"/>
        <end position="116"/>
    </location>
</feature>
<dbReference type="AlphaFoldDB" id="A0A7S0IHL0"/>
<reference evidence="5" key="1">
    <citation type="submission" date="2021-01" db="EMBL/GenBank/DDBJ databases">
        <authorList>
            <person name="Corre E."/>
            <person name="Pelletier E."/>
            <person name="Niang G."/>
            <person name="Scheremetjew M."/>
            <person name="Finn R."/>
            <person name="Kale V."/>
            <person name="Holt S."/>
            <person name="Cochrane G."/>
            <person name="Meng A."/>
            <person name="Brown T."/>
            <person name="Cohen L."/>
        </authorList>
    </citation>
    <scope>NUCLEOTIDE SEQUENCE</scope>
    <source>
        <strain evidence="5">CCMP1723</strain>
    </source>
</reference>
<dbReference type="PANTHER" id="PTHR13720">
    <property type="entry name" value="WD-40 REPEAT PROTEIN"/>
    <property type="match status" value="1"/>
</dbReference>
<feature type="compositionally biased region" description="Low complexity" evidence="3">
    <location>
        <begin position="30"/>
        <end position="56"/>
    </location>
</feature>
<dbReference type="SUPFAM" id="SSF50978">
    <property type="entry name" value="WD40 repeat-like"/>
    <property type="match status" value="1"/>
</dbReference>
<dbReference type="SMART" id="SM00320">
    <property type="entry name" value="WD40"/>
    <property type="match status" value="4"/>
</dbReference>
<evidence type="ECO:0000256" key="1">
    <source>
        <dbReference type="ARBA" id="ARBA00022574"/>
    </source>
</evidence>
<name>A0A7S0IHL0_MICPS</name>
<keyword evidence="2" id="KW-0677">Repeat</keyword>
<dbReference type="InterPro" id="IPR015943">
    <property type="entry name" value="WD40/YVTN_repeat-like_dom_sf"/>
</dbReference>
<feature type="region of interest" description="Disordered" evidence="3">
    <location>
        <begin position="747"/>
        <end position="769"/>
    </location>
</feature>